<evidence type="ECO:0000259" key="1">
    <source>
        <dbReference type="PROSITE" id="PS50093"/>
    </source>
</evidence>
<reference evidence="2" key="1">
    <citation type="submission" date="2018-05" db="EMBL/GenBank/DDBJ databases">
        <authorList>
            <person name="Lanie J.A."/>
            <person name="Ng W.-L."/>
            <person name="Kazmierczak K.M."/>
            <person name="Andrzejewski T.M."/>
            <person name="Davidsen T.M."/>
            <person name="Wayne K.J."/>
            <person name="Tettelin H."/>
            <person name="Glass J.I."/>
            <person name="Rusch D."/>
            <person name="Podicherti R."/>
            <person name="Tsui H.-C.T."/>
            <person name="Winkler M.E."/>
        </authorList>
    </citation>
    <scope>NUCLEOTIDE SEQUENCE</scope>
</reference>
<dbReference type="PROSITE" id="PS50093">
    <property type="entry name" value="PKD"/>
    <property type="match status" value="1"/>
</dbReference>
<dbReference type="AlphaFoldDB" id="A0A381TUP4"/>
<accession>A0A381TUP4</accession>
<dbReference type="InterPro" id="IPR000601">
    <property type="entry name" value="PKD_dom"/>
</dbReference>
<dbReference type="InterPro" id="IPR022409">
    <property type="entry name" value="PKD/Chitinase_dom"/>
</dbReference>
<evidence type="ECO:0000313" key="2">
    <source>
        <dbReference type="EMBL" id="SVA19756.1"/>
    </source>
</evidence>
<gene>
    <name evidence="2" type="ORF">METZ01_LOCUS72610</name>
</gene>
<feature type="domain" description="PKD" evidence="1">
    <location>
        <begin position="44"/>
        <end position="132"/>
    </location>
</feature>
<name>A0A381TUP4_9ZZZZ</name>
<dbReference type="Pfam" id="PF18911">
    <property type="entry name" value="PKD_4"/>
    <property type="match status" value="1"/>
</dbReference>
<dbReference type="InterPro" id="IPR035986">
    <property type="entry name" value="PKD_dom_sf"/>
</dbReference>
<feature type="non-terminal residue" evidence="2">
    <location>
        <position position="1"/>
    </location>
</feature>
<proteinExistence type="predicted"/>
<sequence>VKKLSLLVLLLLLIAGAGAGAGYWFLVLEADEDELEQENRAPQATIAITPVDGQVLVNETVSFQGHQSSDPDGDPLTYAWEFGDSNSSSGLTVSHAYGAEGAYTVRLTVTDPAGLSDFAETTIAVTEAQVETFEGDGTVSCQLTGNCDTQDLPFEVKADAALASVAWSLDQNGVLNADVTITIYNNTGNSVYNETGQGQGDYSTEFSGTDLESLGDWKWEIEAEQGSMDWNVTIRIEY</sequence>
<protein>
    <recommendedName>
        <fullName evidence="1">PKD domain-containing protein</fullName>
    </recommendedName>
</protein>
<organism evidence="2">
    <name type="scientific">marine metagenome</name>
    <dbReference type="NCBI Taxonomy" id="408172"/>
    <lineage>
        <taxon>unclassified sequences</taxon>
        <taxon>metagenomes</taxon>
        <taxon>ecological metagenomes</taxon>
    </lineage>
</organism>
<dbReference type="SMART" id="SM00089">
    <property type="entry name" value="PKD"/>
    <property type="match status" value="1"/>
</dbReference>
<dbReference type="EMBL" id="UINC01005199">
    <property type="protein sequence ID" value="SVA19756.1"/>
    <property type="molecule type" value="Genomic_DNA"/>
</dbReference>
<dbReference type="Gene3D" id="2.60.40.10">
    <property type="entry name" value="Immunoglobulins"/>
    <property type="match status" value="1"/>
</dbReference>
<dbReference type="CDD" id="cd00146">
    <property type="entry name" value="PKD"/>
    <property type="match status" value="1"/>
</dbReference>
<dbReference type="InterPro" id="IPR013783">
    <property type="entry name" value="Ig-like_fold"/>
</dbReference>
<dbReference type="SUPFAM" id="SSF49299">
    <property type="entry name" value="PKD domain"/>
    <property type="match status" value="1"/>
</dbReference>